<feature type="compositionally biased region" description="Basic and acidic residues" evidence="1">
    <location>
        <begin position="164"/>
        <end position="178"/>
    </location>
</feature>
<keyword evidence="2" id="KW-0472">Membrane</keyword>
<comment type="caution">
    <text evidence="3">The sequence shown here is derived from an EMBL/GenBank/DDBJ whole genome shotgun (WGS) entry which is preliminary data.</text>
</comment>
<dbReference type="Gene3D" id="1.25.40.10">
    <property type="entry name" value="Tetratricopeptide repeat domain"/>
    <property type="match status" value="2"/>
</dbReference>
<protein>
    <submittedName>
        <fullName evidence="3">Uncharacterized protein</fullName>
    </submittedName>
</protein>
<evidence type="ECO:0000313" key="4">
    <source>
        <dbReference type="Proteomes" id="UP001141327"/>
    </source>
</evidence>
<dbReference type="SUPFAM" id="SSF48452">
    <property type="entry name" value="TPR-like"/>
    <property type="match status" value="2"/>
</dbReference>
<organism evidence="3 4">
    <name type="scientific">Paratrimastix pyriformis</name>
    <dbReference type="NCBI Taxonomy" id="342808"/>
    <lineage>
        <taxon>Eukaryota</taxon>
        <taxon>Metamonada</taxon>
        <taxon>Preaxostyla</taxon>
        <taxon>Paratrimastigidae</taxon>
        <taxon>Paratrimastix</taxon>
    </lineage>
</organism>
<evidence type="ECO:0000256" key="1">
    <source>
        <dbReference type="SAM" id="MobiDB-lite"/>
    </source>
</evidence>
<accession>A0ABQ8UV54</accession>
<dbReference type="PANTHER" id="PTHR10098">
    <property type="entry name" value="RAPSYN-RELATED"/>
    <property type="match status" value="1"/>
</dbReference>
<keyword evidence="2" id="KW-1133">Transmembrane helix</keyword>
<reference evidence="3" key="1">
    <citation type="journal article" date="2022" name="bioRxiv">
        <title>Genomics of Preaxostyla Flagellates Illuminates Evolutionary Transitions and the Path Towards Mitochondrial Loss.</title>
        <authorList>
            <person name="Novak L.V.F."/>
            <person name="Treitli S.C."/>
            <person name="Pyrih J."/>
            <person name="Halakuc P."/>
            <person name="Pipaliya S.V."/>
            <person name="Vacek V."/>
            <person name="Brzon O."/>
            <person name="Soukal P."/>
            <person name="Eme L."/>
            <person name="Dacks J.B."/>
            <person name="Karnkowska A."/>
            <person name="Elias M."/>
            <person name="Hampl V."/>
        </authorList>
    </citation>
    <scope>NUCLEOTIDE SEQUENCE</scope>
    <source>
        <strain evidence="3">RCP-MX</strain>
    </source>
</reference>
<keyword evidence="4" id="KW-1185">Reference proteome</keyword>
<feature type="region of interest" description="Disordered" evidence="1">
    <location>
        <begin position="146"/>
        <end position="187"/>
    </location>
</feature>
<feature type="transmembrane region" description="Helical" evidence="2">
    <location>
        <begin position="352"/>
        <end position="372"/>
    </location>
</feature>
<dbReference type="InterPro" id="IPR011990">
    <property type="entry name" value="TPR-like_helical_dom_sf"/>
</dbReference>
<gene>
    <name evidence="3" type="ORF">PAPYR_2286</name>
</gene>
<proteinExistence type="predicted"/>
<sequence>MGSSAAQADEDYDRALTLFRLLKNRTGEASVLLAMSSLRLRHRGLDQARSAAQDALRLFRNQLANRVGEASALCVLGDVHNAGEEYALACDAYLQARKIFVELRMPSGEADVLKRMADYAVQLGILRAALASQAAAASTGGRRALCCRRPRSGRPAARPAVPPRDMKKDDGDGRRQGVEDDDEFADLDLAEPDEATGSEEDPMPLLDWAAARPAERRRFLGLLLRRMGGPAGRLYDEAYGRYSVARNLRGQVGTLQAKAEYQAARNPAAALKNLELAVALAHEADSAALEADSLWLLGRTKGRLGLAPAAEAALNEAYKLYEQLGKEDDCMACVTEIHTVRQRSLTRRQTRILWVLLFSCILLCFLLMWWVVRRVSRLNANG</sequence>
<evidence type="ECO:0000313" key="3">
    <source>
        <dbReference type="EMBL" id="KAJ4461254.1"/>
    </source>
</evidence>
<name>A0ABQ8UV54_9EUKA</name>
<evidence type="ECO:0000256" key="2">
    <source>
        <dbReference type="SAM" id="Phobius"/>
    </source>
</evidence>
<keyword evidence="2" id="KW-0812">Transmembrane</keyword>
<dbReference type="EMBL" id="JAPMOS010000008">
    <property type="protein sequence ID" value="KAJ4461254.1"/>
    <property type="molecule type" value="Genomic_DNA"/>
</dbReference>
<dbReference type="Proteomes" id="UP001141327">
    <property type="component" value="Unassembled WGS sequence"/>
</dbReference>